<proteinExistence type="predicted"/>
<dbReference type="InterPro" id="IPR016230">
    <property type="entry name" value="PrkA/YeaG"/>
</dbReference>
<keyword evidence="2" id="KW-0418">Kinase</keyword>
<dbReference type="InterPro" id="IPR013153">
    <property type="entry name" value="Prk_AAA"/>
</dbReference>
<dbReference type="GO" id="GO:0004672">
    <property type="term" value="F:protein kinase activity"/>
    <property type="evidence" value="ECO:0007669"/>
    <property type="project" value="InterPro"/>
</dbReference>
<dbReference type="EMBL" id="QDDL01000003">
    <property type="protein sequence ID" value="PVZ69799.1"/>
    <property type="molecule type" value="Genomic_DNA"/>
</dbReference>
<accession>A0A2V1GUW5</accession>
<protein>
    <submittedName>
        <fullName evidence="2">PrkA family serine protein kinase</fullName>
    </submittedName>
</protein>
<sequence>MSIFNHYQARYKSHLEEEMSLQDYLMLCKEDPLSFASSAERLLKAIGEPELIDTSDDARLSRIFSNKVIKRYPVFSEFYGMEEAVEQIVSYLKHAAQGLEESKQILYLLGPVGGGKSSLAEKLKALMEDQPFYAIKGSPVNESPLSLFDPDIDGDLLEQEFSIPRRYTKTIISPWAVKRLHEFKGDISKFRVVKRYPSRLDQVAIAKTEPGDENNQDISALVGKVDIRKLEEYAQNDTDAYSFSGGLCLANRGLLEFVEMFKAPIKVLHPLLTATQEGNYNGTEGISALPFDGIILAHSNESEWQTFRNNKNNEAFIDRVYIVKVPYCLRVSEEVAIYNKLVENSSLKKSPCAPHTLDMIAQFSILSRIKDPENSSIYSKMRIYDGENLKDIDPKAKSHQEYHDFAGVDEGMSGLSTRFSYKILSKVFNFDTTEVAANPVHLLYVLEKELEQQQFPQDIHERYLGFIKGYLTPRYIDFIGKEIQTAYLESYSEYGQNLFDRYVTYADYWIQDQEFRDQDTGECFDRQSLNEELEKMEKPAGISNPKDFRNEIVNFVLRARARNNGNPPLWTSYEKLRTVIEKKMFSNTEDLLPVISFNAKASNDDLQKHEDFVSRMVGKGYTNKQVRLLCEWYLRVRKAS</sequence>
<dbReference type="InterPro" id="IPR027417">
    <property type="entry name" value="P-loop_NTPase"/>
</dbReference>
<keyword evidence="2" id="KW-0808">Transferase</keyword>
<evidence type="ECO:0000313" key="3">
    <source>
        <dbReference type="Proteomes" id="UP000244906"/>
    </source>
</evidence>
<dbReference type="Proteomes" id="UP000244906">
    <property type="component" value="Unassembled WGS sequence"/>
</dbReference>
<dbReference type="AlphaFoldDB" id="A0A2V1GUW5"/>
<dbReference type="RefSeq" id="WP_116687131.1">
    <property type="nucleotide sequence ID" value="NZ_CAWNYD010000003.1"/>
</dbReference>
<dbReference type="InterPro" id="IPR010650">
    <property type="entry name" value="PrkA_C"/>
</dbReference>
<gene>
    <name evidence="2" type="ORF">DC094_09645</name>
</gene>
<organism evidence="2 3">
    <name type="scientific">Pelagibaculum spongiae</name>
    <dbReference type="NCBI Taxonomy" id="2080658"/>
    <lineage>
        <taxon>Bacteria</taxon>
        <taxon>Pseudomonadati</taxon>
        <taxon>Pseudomonadota</taxon>
        <taxon>Gammaproteobacteria</taxon>
        <taxon>Oceanospirillales</taxon>
        <taxon>Pelagibaculum</taxon>
    </lineage>
</organism>
<evidence type="ECO:0000313" key="2">
    <source>
        <dbReference type="EMBL" id="PVZ69799.1"/>
    </source>
</evidence>
<dbReference type="InterPro" id="IPR057741">
    <property type="entry name" value="YeaG"/>
</dbReference>
<dbReference type="PANTHER" id="PTHR30267">
    <property type="entry name" value="PROTEIN KINASE PRKA"/>
    <property type="match status" value="1"/>
</dbReference>
<dbReference type="Pfam" id="PF06798">
    <property type="entry name" value="PrkA"/>
    <property type="match status" value="1"/>
</dbReference>
<dbReference type="SUPFAM" id="SSF52540">
    <property type="entry name" value="P-loop containing nucleoside triphosphate hydrolases"/>
    <property type="match status" value="1"/>
</dbReference>
<comment type="caution">
    <text evidence="2">The sequence shown here is derived from an EMBL/GenBank/DDBJ whole genome shotgun (WGS) entry which is preliminary data.</text>
</comment>
<name>A0A2V1GUW5_9GAMM</name>
<dbReference type="PIRSF" id="PIRSF000549">
    <property type="entry name" value="Ser_prot_kin"/>
    <property type="match status" value="1"/>
</dbReference>
<dbReference type="SMART" id="SM00763">
    <property type="entry name" value="AAA_PrkA"/>
    <property type="match status" value="1"/>
</dbReference>
<keyword evidence="3" id="KW-1185">Reference proteome</keyword>
<reference evidence="2 3" key="1">
    <citation type="submission" date="2018-04" db="EMBL/GenBank/DDBJ databases">
        <title>Thalassorhabdus spongiae gen. nov., sp. nov., isolated from a marine sponge in South-West Iceland.</title>
        <authorList>
            <person name="Knobloch S."/>
            <person name="Daussin A."/>
            <person name="Johannsson R."/>
            <person name="Marteinsson V.T."/>
        </authorList>
    </citation>
    <scope>NUCLEOTIDE SEQUENCE [LARGE SCALE GENOMIC DNA]</scope>
    <source>
        <strain evidence="2 3">Hp12</strain>
    </source>
</reference>
<dbReference type="OrthoDB" id="9761914at2"/>
<evidence type="ECO:0000259" key="1">
    <source>
        <dbReference type="SMART" id="SM00763"/>
    </source>
</evidence>
<dbReference type="Pfam" id="PF08298">
    <property type="entry name" value="AAA_PrkA"/>
    <property type="match status" value="1"/>
</dbReference>
<feature type="domain" description="PrkA AAA" evidence="1">
    <location>
        <begin position="19"/>
        <end position="376"/>
    </location>
</feature>
<dbReference type="Gene3D" id="3.40.50.300">
    <property type="entry name" value="P-loop containing nucleotide triphosphate hydrolases"/>
    <property type="match status" value="1"/>
</dbReference>
<dbReference type="NCBIfam" id="NF011999">
    <property type="entry name" value="PRK15455.1"/>
    <property type="match status" value="1"/>
</dbReference>
<dbReference type="PANTHER" id="PTHR30267:SF2">
    <property type="entry name" value="PROTEIN PRKA"/>
    <property type="match status" value="1"/>
</dbReference>